<dbReference type="Proteomes" id="UP001056120">
    <property type="component" value="Linkage Group LG29"/>
</dbReference>
<evidence type="ECO:0000313" key="1">
    <source>
        <dbReference type="EMBL" id="KAI3675224.1"/>
    </source>
</evidence>
<comment type="caution">
    <text evidence="1">The sequence shown here is derived from an EMBL/GenBank/DDBJ whole genome shotgun (WGS) entry which is preliminary data.</text>
</comment>
<name>A0ACB8XV80_9ASTR</name>
<proteinExistence type="predicted"/>
<organism evidence="1 2">
    <name type="scientific">Smallanthus sonchifolius</name>
    <dbReference type="NCBI Taxonomy" id="185202"/>
    <lineage>
        <taxon>Eukaryota</taxon>
        <taxon>Viridiplantae</taxon>
        <taxon>Streptophyta</taxon>
        <taxon>Embryophyta</taxon>
        <taxon>Tracheophyta</taxon>
        <taxon>Spermatophyta</taxon>
        <taxon>Magnoliopsida</taxon>
        <taxon>eudicotyledons</taxon>
        <taxon>Gunneridae</taxon>
        <taxon>Pentapetalae</taxon>
        <taxon>asterids</taxon>
        <taxon>campanulids</taxon>
        <taxon>Asterales</taxon>
        <taxon>Asteraceae</taxon>
        <taxon>Asteroideae</taxon>
        <taxon>Heliantheae alliance</taxon>
        <taxon>Millerieae</taxon>
        <taxon>Smallanthus</taxon>
    </lineage>
</organism>
<keyword evidence="2" id="KW-1185">Reference proteome</keyword>
<dbReference type="EMBL" id="CM042046">
    <property type="protein sequence ID" value="KAI3675224.1"/>
    <property type="molecule type" value="Genomic_DNA"/>
</dbReference>
<accession>A0ACB8XV80</accession>
<protein>
    <submittedName>
        <fullName evidence="1">Uncharacterized protein</fullName>
    </submittedName>
</protein>
<sequence length="277" mass="30669">MASSSSSACSFIFYALLLIQLCSAREIVDKNQNNDQKEENHIDIYGKNGVYDLDPALNVFFHVNDLYSGKKMPIYFAVNDPSTTPRLLTREQSDLIPFSSKKLAYLLELISLVEGSPQALAMEQTLKQCELEATPGETRFCASSLESMLDSTRGILGMVKIKALTTNIRNLSSTLLQGYTFLKEPLEINVSDMVACHTMAYPYAVYYCHGQKGYNRVFEISLGGENGNIVDAIAVCHMDTSMWDSDHVAFRVLGGQPGSSPVCHFLPADNIVWIPSP</sequence>
<reference evidence="2" key="1">
    <citation type="journal article" date="2022" name="Mol. Ecol. Resour.">
        <title>The genomes of chicory, endive, great burdock and yacon provide insights into Asteraceae palaeo-polyploidization history and plant inulin production.</title>
        <authorList>
            <person name="Fan W."/>
            <person name="Wang S."/>
            <person name="Wang H."/>
            <person name="Wang A."/>
            <person name="Jiang F."/>
            <person name="Liu H."/>
            <person name="Zhao H."/>
            <person name="Xu D."/>
            <person name="Zhang Y."/>
        </authorList>
    </citation>
    <scope>NUCLEOTIDE SEQUENCE [LARGE SCALE GENOMIC DNA]</scope>
    <source>
        <strain evidence="2">cv. Yunnan</strain>
    </source>
</reference>
<evidence type="ECO:0000313" key="2">
    <source>
        <dbReference type="Proteomes" id="UP001056120"/>
    </source>
</evidence>
<gene>
    <name evidence="1" type="ORF">L1987_84810</name>
</gene>
<reference evidence="1 2" key="2">
    <citation type="journal article" date="2022" name="Mol. Ecol. Resour.">
        <title>The genomes of chicory, endive, great burdock and yacon provide insights into Asteraceae paleo-polyploidization history and plant inulin production.</title>
        <authorList>
            <person name="Fan W."/>
            <person name="Wang S."/>
            <person name="Wang H."/>
            <person name="Wang A."/>
            <person name="Jiang F."/>
            <person name="Liu H."/>
            <person name="Zhao H."/>
            <person name="Xu D."/>
            <person name="Zhang Y."/>
        </authorList>
    </citation>
    <scope>NUCLEOTIDE SEQUENCE [LARGE SCALE GENOMIC DNA]</scope>
    <source>
        <strain evidence="2">cv. Yunnan</strain>
        <tissue evidence="1">Leaves</tissue>
    </source>
</reference>